<evidence type="ECO:0000313" key="1">
    <source>
        <dbReference type="EMBL" id="MDP9900775.1"/>
    </source>
</evidence>
<dbReference type="EMBL" id="JAUSRO010000009">
    <property type="protein sequence ID" value="MDP9900775.1"/>
    <property type="molecule type" value="Genomic_DNA"/>
</dbReference>
<name>A0ABT9S8U7_9BURK</name>
<proteinExistence type="predicted"/>
<accession>A0ABT9S8U7</accession>
<sequence>MAFSRAVVPVVDELVEDHHVRVHQPMRDVPLVAAGLLLLDGADQFDRGEEPHTPVVMLDGLHTQCRGDVGLARTRATDEHHVLGVLHEPASVQLPHQGFVDLAVREVEACEVPVDREACELQLVRHRAHLAFSRLGLEQLPEHWLCGFERR</sequence>
<comment type="caution">
    <text evidence="1">The sequence shown here is derived from an EMBL/GenBank/DDBJ whole genome shotgun (WGS) entry which is preliminary data.</text>
</comment>
<organism evidence="1 2">
    <name type="scientific">Variovorax ginsengisoli</name>
    <dbReference type="NCBI Taxonomy" id="363844"/>
    <lineage>
        <taxon>Bacteria</taxon>
        <taxon>Pseudomonadati</taxon>
        <taxon>Pseudomonadota</taxon>
        <taxon>Betaproteobacteria</taxon>
        <taxon>Burkholderiales</taxon>
        <taxon>Comamonadaceae</taxon>
        <taxon>Variovorax</taxon>
    </lineage>
</organism>
<evidence type="ECO:0000313" key="2">
    <source>
        <dbReference type="Proteomes" id="UP001226867"/>
    </source>
</evidence>
<keyword evidence="2" id="KW-1185">Reference proteome</keyword>
<reference evidence="1 2" key="1">
    <citation type="submission" date="2023-07" db="EMBL/GenBank/DDBJ databases">
        <title>Sorghum-associated microbial communities from plants grown in Nebraska, USA.</title>
        <authorList>
            <person name="Schachtman D."/>
        </authorList>
    </citation>
    <scope>NUCLEOTIDE SEQUENCE [LARGE SCALE GENOMIC DNA]</scope>
    <source>
        <strain evidence="1 2">DS1607</strain>
    </source>
</reference>
<dbReference type="Proteomes" id="UP001226867">
    <property type="component" value="Unassembled WGS sequence"/>
</dbReference>
<protein>
    <submittedName>
        <fullName evidence="1">Uncharacterized protein</fullName>
    </submittedName>
</protein>
<gene>
    <name evidence="1" type="ORF">J2W36_003041</name>
</gene>